<dbReference type="Proteomes" id="UP000094801">
    <property type="component" value="Unassembled WGS sequence"/>
</dbReference>
<dbReference type="STRING" id="983967.A0A1E4T1D7"/>
<evidence type="ECO:0000259" key="10">
    <source>
        <dbReference type="PROSITE" id="PS50275"/>
    </source>
</evidence>
<evidence type="ECO:0000256" key="5">
    <source>
        <dbReference type="ARBA" id="ARBA00022448"/>
    </source>
</evidence>
<dbReference type="SUPFAM" id="SSF56219">
    <property type="entry name" value="DNase I-like"/>
    <property type="match status" value="1"/>
</dbReference>
<sequence length="1136" mass="127505">MRILVNTSPERTLALESESHVLLFRYIPKIGQCAIELVRRDQFNHRHYRSMSKHKPMGFLGLIEQSGHIFLAVISGKVDVACPVQGELINKIMDVEFHCLTKDSWDFLELNANGYPAIESEDGTAHAAQSRYEQNPCYELRKLLCDGSFFYSSDFDLTSTLQTRGIDSKNSLSKDRYHLDYMWNSFMMEEIISFRNNLDEEPKLALDSNKFLTTVIRGFAETLRASVGGMKVFITIISKQSWKRAGTRFNVRGVDDDGNVANFVETELIYNDGRYVFAYTQIRGSIPMFWEQDTALISPKVQITRSFDATQPSFDKHFENLNGKYGPVHIVNLLSATKAGEIELSTKYKKHFFELDRKTPDSVSFTNFDFHQETSKTYAHASKVLRDLEPSLEDFGYYLYDTSSKELIMEQQGVFRTNCLDCLDRTNVVQQVISIAALEDFLKSFRKGDPFDLKNKHSSLWADHGDQISQIYTGTNALKSSFSRSGKMGFAGALSDATKSISRIYINNFVDKGKQVVTDTLLGKNSNQVAVAIFDPVTEYIQEESRKCEHQFTTYENITIFVGTYNLAGSSRAGDLSKWLFPSDNGGSKFSPDVVIVGFQEVVELNAANILKNDQSISRYWQGTVERELNQVNPNNRYVLLRAEYMSSVLILFYVKSNNVSKVTQVEGKSKKTGLGGMTANKGSVAIRFNYGSSTFCFFNSHLAAGTTNVDERYNDFITTWNAIRFSRNRQIKHHDNIIWLGDLNYRISKENNEVRAMIDSGNLQNLLEYDQLCFEMKRRTEMRGFKEMPITFAPTYKYDKGTSQYDSSEKQRVPSWTDRILYRGSQIQQLNYNCAQDLVFSDHKPVFGTFAAHVKLIDEEIKSQLTRKLYQQYKESAVGSKGLLIELNEPYDDSEAELKSIASSTGWSSSSDPTLIEVSGNSSTRMEDVSDTPRLPNRTSQPPSVPQRPRRVPPPYDPKESHAMLLPGLSSSLINTHQTQSQHAPPVPPHQRAASSEDRAATSPSPGPRGGYSLSVMQPTRSASSSPAPQQQKPSLATLTSQPALKTNTPPLPPPRRGTATTSPTQPEILNRANSRSSVSSGNGNGKVTPMVPSKPKALLTVHTGSVADTGTQTAAQPVDSELNKWAPMVPNKKL</sequence>
<evidence type="ECO:0000256" key="2">
    <source>
        <dbReference type="ARBA" id="ARBA00008943"/>
    </source>
</evidence>
<keyword evidence="12" id="KW-1185">Reference proteome</keyword>
<feature type="region of interest" description="Disordered" evidence="9">
    <location>
        <begin position="904"/>
        <end position="964"/>
    </location>
</feature>
<dbReference type="InterPro" id="IPR046985">
    <property type="entry name" value="IP5"/>
</dbReference>
<dbReference type="SMART" id="SM00128">
    <property type="entry name" value="IPPc"/>
    <property type="match status" value="1"/>
</dbReference>
<evidence type="ECO:0000256" key="7">
    <source>
        <dbReference type="ARBA" id="ARBA00022801"/>
    </source>
</evidence>
<evidence type="ECO:0000313" key="12">
    <source>
        <dbReference type="Proteomes" id="UP000094801"/>
    </source>
</evidence>
<feature type="compositionally biased region" description="Low complexity" evidence="9">
    <location>
        <begin position="1023"/>
        <end position="1038"/>
    </location>
</feature>
<keyword evidence="8" id="KW-0653">Protein transport</keyword>
<protein>
    <recommendedName>
        <fullName evidence="4">phosphoinositide 5-phosphatase</fullName>
        <ecNumber evidence="4">3.1.3.36</ecNumber>
    </recommendedName>
</protein>
<evidence type="ECO:0000313" key="11">
    <source>
        <dbReference type="EMBL" id="ODV85565.1"/>
    </source>
</evidence>
<accession>A0A1E4T1D7</accession>
<dbReference type="OrthoDB" id="405996at2759"/>
<evidence type="ECO:0000256" key="3">
    <source>
        <dbReference type="ARBA" id="ARBA00009678"/>
    </source>
</evidence>
<gene>
    <name evidence="11" type="ORF">CANARDRAFT_176012</name>
</gene>
<feature type="compositionally biased region" description="Polar residues" evidence="9">
    <location>
        <begin position="1060"/>
        <end position="1069"/>
    </location>
</feature>
<dbReference type="GO" id="GO:0004439">
    <property type="term" value="F:phosphatidylinositol-4,5-bisphosphate 5-phosphatase activity"/>
    <property type="evidence" value="ECO:0007669"/>
    <property type="project" value="UniProtKB-EC"/>
</dbReference>
<dbReference type="InterPro" id="IPR002013">
    <property type="entry name" value="SAC_dom"/>
</dbReference>
<evidence type="ECO:0000256" key="4">
    <source>
        <dbReference type="ARBA" id="ARBA00013044"/>
    </source>
</evidence>
<proteinExistence type="inferred from homology"/>
<comment type="similarity">
    <text evidence="3">In the central section; belongs to the inositol 1,4,5-trisphosphate 5-phosphatase family.</text>
</comment>
<organism evidence="11 12">
    <name type="scientific">[Candida] arabinofermentans NRRL YB-2248</name>
    <dbReference type="NCBI Taxonomy" id="983967"/>
    <lineage>
        <taxon>Eukaryota</taxon>
        <taxon>Fungi</taxon>
        <taxon>Dikarya</taxon>
        <taxon>Ascomycota</taxon>
        <taxon>Saccharomycotina</taxon>
        <taxon>Pichiomycetes</taxon>
        <taxon>Pichiales</taxon>
        <taxon>Pichiaceae</taxon>
        <taxon>Ogataea</taxon>
        <taxon>Ogataea/Candida clade</taxon>
    </lineage>
</organism>
<evidence type="ECO:0000256" key="6">
    <source>
        <dbReference type="ARBA" id="ARBA00022490"/>
    </source>
</evidence>
<dbReference type="FunFam" id="3.60.10.10:FF:000029">
    <property type="entry name" value="Inositol polyphosphate 5-phosphatase"/>
    <property type="match status" value="1"/>
</dbReference>
<comment type="similarity">
    <text evidence="2">Belongs to the synaptojanin family.</text>
</comment>
<dbReference type="Pfam" id="PF22669">
    <property type="entry name" value="Exo_endo_phos2"/>
    <property type="match status" value="1"/>
</dbReference>
<evidence type="ECO:0000256" key="1">
    <source>
        <dbReference type="ARBA" id="ARBA00004496"/>
    </source>
</evidence>
<evidence type="ECO:0000256" key="9">
    <source>
        <dbReference type="SAM" id="MobiDB-lite"/>
    </source>
</evidence>
<dbReference type="PROSITE" id="PS50275">
    <property type="entry name" value="SAC"/>
    <property type="match status" value="1"/>
</dbReference>
<keyword evidence="7" id="KW-0378">Hydrolase</keyword>
<feature type="domain" description="SAC" evidence="10">
    <location>
        <begin position="140"/>
        <end position="474"/>
    </location>
</feature>
<dbReference type="GO" id="GO:0046856">
    <property type="term" value="P:phosphatidylinositol dephosphorylation"/>
    <property type="evidence" value="ECO:0007669"/>
    <property type="project" value="InterPro"/>
</dbReference>
<dbReference type="GO" id="GO:0005737">
    <property type="term" value="C:cytoplasm"/>
    <property type="evidence" value="ECO:0007669"/>
    <property type="project" value="UniProtKB-SubCell"/>
</dbReference>
<dbReference type="EMBL" id="KV453852">
    <property type="protein sequence ID" value="ODV85565.1"/>
    <property type="molecule type" value="Genomic_DNA"/>
</dbReference>
<name>A0A1E4T1D7_9ASCO</name>
<keyword evidence="5" id="KW-0813">Transport</keyword>
<feature type="region of interest" description="Disordered" evidence="9">
    <location>
        <begin position="977"/>
        <end position="1097"/>
    </location>
</feature>
<comment type="subcellular location">
    <subcellularLocation>
        <location evidence="1">Cytoplasm</location>
    </subcellularLocation>
</comment>
<dbReference type="InterPro" id="IPR036691">
    <property type="entry name" value="Endo/exonu/phosph_ase_sf"/>
</dbReference>
<dbReference type="Pfam" id="PF02383">
    <property type="entry name" value="Syja_N"/>
    <property type="match status" value="1"/>
</dbReference>
<dbReference type="PANTHER" id="PTHR11200:SF257">
    <property type="entry name" value="PHOSPHOINOSITIDE 5-PHOSPHATASE"/>
    <property type="match status" value="1"/>
</dbReference>
<reference evidence="12" key="1">
    <citation type="submission" date="2016-04" db="EMBL/GenBank/DDBJ databases">
        <title>Comparative genomics of biotechnologically important yeasts.</title>
        <authorList>
            <consortium name="DOE Joint Genome Institute"/>
            <person name="Riley R."/>
            <person name="Haridas S."/>
            <person name="Wolfe K.H."/>
            <person name="Lopes M.R."/>
            <person name="Hittinger C.T."/>
            <person name="Goker M."/>
            <person name="Salamov A."/>
            <person name="Wisecaver J."/>
            <person name="Long T.M."/>
            <person name="Aerts A.L."/>
            <person name="Barry K."/>
            <person name="Choi C."/>
            <person name="Clum A."/>
            <person name="Coughlan A.Y."/>
            <person name="Deshpande S."/>
            <person name="Douglass A.P."/>
            <person name="Hanson S.J."/>
            <person name="Klenk H.-P."/>
            <person name="Labutti K."/>
            <person name="Lapidus A."/>
            <person name="Lindquist E."/>
            <person name="Lipzen A."/>
            <person name="Meier-Kolthoff J.P."/>
            <person name="Ohm R.A."/>
            <person name="Otillar R.P."/>
            <person name="Pangilinan J."/>
            <person name="Peng Y."/>
            <person name="Rokas A."/>
            <person name="Rosa C.A."/>
            <person name="Scheuner C."/>
            <person name="Sibirny A.A."/>
            <person name="Slot J.C."/>
            <person name="Stielow J.B."/>
            <person name="Sun H."/>
            <person name="Kurtzman C.P."/>
            <person name="Blackwell M."/>
            <person name="Grigoriev I.V."/>
            <person name="Jeffries T.W."/>
        </authorList>
    </citation>
    <scope>NUCLEOTIDE SEQUENCE [LARGE SCALE GENOMIC DNA]</scope>
    <source>
        <strain evidence="12">NRRL YB-2248</strain>
    </source>
</reference>
<dbReference type="InterPro" id="IPR000300">
    <property type="entry name" value="IPPc"/>
</dbReference>
<feature type="compositionally biased region" description="Polar residues" evidence="9">
    <location>
        <begin position="1039"/>
        <end position="1050"/>
    </location>
</feature>
<evidence type="ECO:0000256" key="8">
    <source>
        <dbReference type="ARBA" id="ARBA00022927"/>
    </source>
</evidence>
<keyword evidence="6" id="KW-0963">Cytoplasm</keyword>
<dbReference type="GO" id="GO:0016020">
    <property type="term" value="C:membrane"/>
    <property type="evidence" value="ECO:0007669"/>
    <property type="project" value="TreeGrafter"/>
</dbReference>
<dbReference type="GO" id="GO:0015031">
    <property type="term" value="P:protein transport"/>
    <property type="evidence" value="ECO:0007669"/>
    <property type="project" value="UniProtKB-KW"/>
</dbReference>
<dbReference type="EC" id="3.1.3.36" evidence="4"/>
<dbReference type="GO" id="GO:0043813">
    <property type="term" value="F:phosphatidylinositol-3,5-bisphosphate 5-phosphatase activity"/>
    <property type="evidence" value="ECO:0007669"/>
    <property type="project" value="TreeGrafter"/>
</dbReference>
<dbReference type="AlphaFoldDB" id="A0A1E4T1D7"/>
<dbReference type="PANTHER" id="PTHR11200">
    <property type="entry name" value="INOSITOL 5-PHOSPHATASE"/>
    <property type="match status" value="1"/>
</dbReference>
<dbReference type="Gene3D" id="3.60.10.10">
    <property type="entry name" value="Endonuclease/exonuclease/phosphatase"/>
    <property type="match status" value="1"/>
</dbReference>